<dbReference type="STRING" id="1231657.A0A1Y1ZU57"/>
<keyword evidence="1" id="KW-0812">Transmembrane</keyword>
<dbReference type="EMBL" id="MCFA01000039">
    <property type="protein sequence ID" value="ORY13750.1"/>
    <property type="molecule type" value="Genomic_DNA"/>
</dbReference>
<reference evidence="2 3" key="1">
    <citation type="submission" date="2016-07" db="EMBL/GenBank/DDBJ databases">
        <title>Pervasive Adenine N6-methylation of Active Genes in Fungi.</title>
        <authorList>
            <consortium name="DOE Joint Genome Institute"/>
            <person name="Mondo S.J."/>
            <person name="Dannebaum R.O."/>
            <person name="Kuo R.C."/>
            <person name="Labutti K."/>
            <person name="Haridas S."/>
            <person name="Kuo A."/>
            <person name="Salamov A."/>
            <person name="Ahrendt S.R."/>
            <person name="Lipzen A."/>
            <person name="Sullivan W."/>
            <person name="Andreopoulos W.B."/>
            <person name="Clum A."/>
            <person name="Lindquist E."/>
            <person name="Daum C."/>
            <person name="Ramamoorthy G.K."/>
            <person name="Gryganskyi A."/>
            <person name="Culley D."/>
            <person name="Magnuson J.K."/>
            <person name="James T.Y."/>
            <person name="O'Malley M.A."/>
            <person name="Stajich J.E."/>
            <person name="Spatafora J.W."/>
            <person name="Visel A."/>
            <person name="Grigoriev I.V."/>
        </authorList>
    </citation>
    <scope>NUCLEOTIDE SEQUENCE [LARGE SCALE GENOMIC DNA]</scope>
    <source>
        <strain evidence="2 3">CBS 115471</strain>
    </source>
</reference>
<dbReference type="OrthoDB" id="5428055at2759"/>
<proteinExistence type="predicted"/>
<accession>A0A1Y1ZU57</accession>
<feature type="transmembrane region" description="Helical" evidence="1">
    <location>
        <begin position="241"/>
        <end position="259"/>
    </location>
</feature>
<keyword evidence="3" id="KW-1185">Reference proteome</keyword>
<gene>
    <name evidence="2" type="ORF">BCR34DRAFT_648073</name>
</gene>
<dbReference type="Proteomes" id="UP000193144">
    <property type="component" value="Unassembled WGS sequence"/>
</dbReference>
<keyword evidence="1" id="KW-0472">Membrane</keyword>
<feature type="transmembrane region" description="Helical" evidence="1">
    <location>
        <begin position="216"/>
        <end position="235"/>
    </location>
</feature>
<evidence type="ECO:0000256" key="1">
    <source>
        <dbReference type="SAM" id="Phobius"/>
    </source>
</evidence>
<organism evidence="2 3">
    <name type="scientific">Clohesyomyces aquaticus</name>
    <dbReference type="NCBI Taxonomy" id="1231657"/>
    <lineage>
        <taxon>Eukaryota</taxon>
        <taxon>Fungi</taxon>
        <taxon>Dikarya</taxon>
        <taxon>Ascomycota</taxon>
        <taxon>Pezizomycotina</taxon>
        <taxon>Dothideomycetes</taxon>
        <taxon>Pleosporomycetidae</taxon>
        <taxon>Pleosporales</taxon>
        <taxon>Lindgomycetaceae</taxon>
        <taxon>Clohesyomyces</taxon>
    </lineage>
</organism>
<dbReference type="AlphaFoldDB" id="A0A1Y1ZU57"/>
<evidence type="ECO:0000313" key="2">
    <source>
        <dbReference type="EMBL" id="ORY13750.1"/>
    </source>
</evidence>
<keyword evidence="1" id="KW-1133">Transmembrane helix</keyword>
<protein>
    <submittedName>
        <fullName evidence="2">Uncharacterized protein</fullName>
    </submittedName>
</protein>
<evidence type="ECO:0000313" key="3">
    <source>
        <dbReference type="Proteomes" id="UP000193144"/>
    </source>
</evidence>
<sequence>LPLRADSRDGKLLYVYEAQISSLSLGPDEWFWTEFFLVDTYFGSEHKLHEYLSNCKPGEGFDPPLGGVGMMDNPYFDPREYFLVKLVRRLQQVVRESTSLVDTFDERMEDYLHKYPELLKDDEDKTHTRTMSNVIAKIQQYSSCLKATSDEWTTFYKTQIAFFTATYGKQEWQPRIDKIVQDVGELDRLRAKLLERQELFESKLANLASASHRPTAAYTAFPLLFTAAIFSMGFVKPKHPWVAFFLVLLATSICNYMVATRRSPFRICLRREFRRRSYISLV</sequence>
<name>A0A1Y1ZU57_9PLEO</name>
<feature type="non-terminal residue" evidence="2">
    <location>
        <position position="1"/>
    </location>
</feature>
<comment type="caution">
    <text evidence="2">The sequence shown here is derived from an EMBL/GenBank/DDBJ whole genome shotgun (WGS) entry which is preliminary data.</text>
</comment>